<dbReference type="AlphaFoldDB" id="D8TV54"/>
<feature type="compositionally biased region" description="Basic and acidic residues" evidence="1">
    <location>
        <begin position="151"/>
        <end position="160"/>
    </location>
</feature>
<dbReference type="OrthoDB" id="6132182at2759"/>
<dbReference type="eggNOG" id="ENOG502RZCN">
    <property type="taxonomic scope" value="Eukaryota"/>
</dbReference>
<evidence type="ECO:0000313" key="3">
    <source>
        <dbReference type="EMBL" id="EFJ48643.1"/>
    </source>
</evidence>
<organism evidence="4">
    <name type="scientific">Volvox carteri f. nagariensis</name>
    <dbReference type="NCBI Taxonomy" id="3068"/>
    <lineage>
        <taxon>Eukaryota</taxon>
        <taxon>Viridiplantae</taxon>
        <taxon>Chlorophyta</taxon>
        <taxon>core chlorophytes</taxon>
        <taxon>Chlorophyceae</taxon>
        <taxon>CS clade</taxon>
        <taxon>Chlamydomonadales</taxon>
        <taxon>Volvocaceae</taxon>
        <taxon>Volvox</taxon>
    </lineage>
</organism>
<dbReference type="Gene3D" id="2.60.40.780">
    <property type="entry name" value="von Hippel-Lindau disease tumour suppressor, beta domain"/>
    <property type="match status" value="1"/>
</dbReference>
<feature type="region of interest" description="Disordered" evidence="1">
    <location>
        <begin position="151"/>
        <end position="175"/>
    </location>
</feature>
<dbReference type="InterPro" id="IPR037140">
    <property type="entry name" value="VHL_beta_dom_sf"/>
</dbReference>
<dbReference type="RefSeq" id="XP_002950442.1">
    <property type="nucleotide sequence ID" value="XM_002950396.1"/>
</dbReference>
<reference evidence="3 4" key="1">
    <citation type="journal article" date="2010" name="Science">
        <title>Genomic analysis of organismal complexity in the multicellular green alga Volvox carteri.</title>
        <authorList>
            <person name="Prochnik S.E."/>
            <person name="Umen J."/>
            <person name="Nedelcu A.M."/>
            <person name="Hallmann A."/>
            <person name="Miller S.M."/>
            <person name="Nishii I."/>
            <person name="Ferris P."/>
            <person name="Kuo A."/>
            <person name="Mitros T."/>
            <person name="Fritz-Laylin L.K."/>
            <person name="Hellsten U."/>
            <person name="Chapman J."/>
            <person name="Simakov O."/>
            <person name="Rensing S.A."/>
            <person name="Terry A."/>
            <person name="Pangilinan J."/>
            <person name="Kapitonov V."/>
            <person name="Jurka J."/>
            <person name="Salamov A."/>
            <person name="Shapiro H."/>
            <person name="Schmutz J."/>
            <person name="Grimwood J."/>
            <person name="Lindquist E."/>
            <person name="Lucas S."/>
            <person name="Grigoriev I.V."/>
            <person name="Schmitt R."/>
            <person name="Kirk D."/>
            <person name="Rokhsar D.S."/>
        </authorList>
    </citation>
    <scope>NUCLEOTIDE SEQUENCE [LARGE SCALE GENOMIC DNA]</scope>
    <source>
        <strain evidence="4">f. Nagariensis / Eve</strain>
    </source>
</reference>
<dbReference type="GeneID" id="9619862"/>
<feature type="domain" description="von Hippel-Lindau disease tumour suppressor beta" evidence="2">
    <location>
        <begin position="19"/>
        <end position="68"/>
    </location>
</feature>
<keyword evidence="4" id="KW-1185">Reference proteome</keyword>
<feature type="non-terminal residue" evidence="3">
    <location>
        <position position="342"/>
    </location>
</feature>
<dbReference type="EMBL" id="GL378339">
    <property type="protein sequence ID" value="EFJ48643.1"/>
    <property type="molecule type" value="Genomic_DNA"/>
</dbReference>
<gene>
    <name evidence="3" type="ORF">VOLCADRAFT_117556</name>
</gene>
<evidence type="ECO:0000259" key="2">
    <source>
        <dbReference type="Pfam" id="PF01847"/>
    </source>
</evidence>
<evidence type="ECO:0000313" key="4">
    <source>
        <dbReference type="Proteomes" id="UP000001058"/>
    </source>
</evidence>
<name>D8TV54_VOLCA</name>
<dbReference type="GO" id="GO:0008237">
    <property type="term" value="F:metallopeptidase activity"/>
    <property type="evidence" value="ECO:0007669"/>
    <property type="project" value="InterPro"/>
</dbReference>
<dbReference type="Proteomes" id="UP000001058">
    <property type="component" value="Unassembled WGS sequence"/>
</dbReference>
<dbReference type="SUPFAM" id="SSF49468">
    <property type="entry name" value="VHL"/>
    <property type="match status" value="1"/>
</dbReference>
<dbReference type="InParanoid" id="D8TV54"/>
<dbReference type="InterPro" id="IPR024079">
    <property type="entry name" value="MetalloPept_cat_dom_sf"/>
</dbReference>
<dbReference type="Gene3D" id="3.40.390.10">
    <property type="entry name" value="Collagenase (Catalytic Domain)"/>
    <property type="match status" value="1"/>
</dbReference>
<dbReference type="InterPro" id="IPR024053">
    <property type="entry name" value="VHL_beta_dom"/>
</dbReference>
<evidence type="ECO:0000256" key="1">
    <source>
        <dbReference type="SAM" id="MobiDB-lite"/>
    </source>
</evidence>
<sequence length="342" mass="38170">MAVRSTHEDGKTEECVLRVVNKSNCRVKVVWVGFDAKEACYMELEPGHARPQQTYTTHLWRIRFADTDTLVGEYAGPSALLEVPSAGPLRISPWSATAPPPRPEWGSYCKRGEALGIEIWSYECVDPRAVRIAEHIVRRMLEASPSDVVDRLAGGRDTDSTTRGLGGTLESPTTSCGEENLLMEDDRFYPTENILVHEFGHAVMNMGLAAEDRAAVKRLYNKAYRSGLYDKGAYIMENEDEYWAEGTQAWFDATIRTDVTSGVNTRGQLQQRDPGLAALMARVYGDGSWRYPLDSPRPFRCHHTPPEDPRQQPPASMDAATTSESKQEPAAFEPNPSSETRQ</sequence>
<feature type="region of interest" description="Disordered" evidence="1">
    <location>
        <begin position="295"/>
        <end position="342"/>
    </location>
</feature>
<proteinExistence type="predicted"/>
<protein>
    <recommendedName>
        <fullName evidence="2">von Hippel-Lindau disease tumour suppressor beta domain-containing protein</fullName>
    </recommendedName>
</protein>
<dbReference type="InterPro" id="IPR036208">
    <property type="entry name" value="VHL_sf"/>
</dbReference>
<dbReference type="SUPFAM" id="SSF55486">
    <property type="entry name" value="Metalloproteases ('zincins'), catalytic domain"/>
    <property type="match status" value="1"/>
</dbReference>
<accession>D8TV54</accession>
<dbReference type="Pfam" id="PF01847">
    <property type="entry name" value="VHL"/>
    <property type="match status" value="1"/>
</dbReference>
<dbReference type="KEGG" id="vcn:VOLCADRAFT_117556"/>